<sequence>MVRLLVLAIAALAVLTAPPGKQLMTARAARPSPAEAFWRAALPDAPMPEAIRELLHPSAAGTKDPNVNDKPPLPPLNFKYDDYKSSPRNEAAAAPSPEVLRHLAGGARGDTAASPPTVLCFLLEDAVRVGASLPLRCVPRAAAGAAVDNQHVEGSVRERGVAVAACHVDRARPGGKYPARAAFRLVDVKPGGAVVVCHAVPGAQGLPVKNDERPSSA</sequence>
<protein>
    <recommendedName>
        <fullName evidence="4">BURP domain-containing protein</fullName>
    </recommendedName>
</protein>
<evidence type="ECO:0000313" key="2">
    <source>
        <dbReference type="EMBL" id="RLN33804.1"/>
    </source>
</evidence>
<keyword evidence="3" id="KW-1185">Reference proteome</keyword>
<dbReference type="Proteomes" id="UP000275267">
    <property type="component" value="Unassembled WGS sequence"/>
</dbReference>
<keyword evidence="1" id="KW-0732">Signal</keyword>
<organism evidence="2 3">
    <name type="scientific">Panicum miliaceum</name>
    <name type="common">Proso millet</name>
    <name type="synonym">Broomcorn millet</name>
    <dbReference type="NCBI Taxonomy" id="4540"/>
    <lineage>
        <taxon>Eukaryota</taxon>
        <taxon>Viridiplantae</taxon>
        <taxon>Streptophyta</taxon>
        <taxon>Embryophyta</taxon>
        <taxon>Tracheophyta</taxon>
        <taxon>Spermatophyta</taxon>
        <taxon>Magnoliopsida</taxon>
        <taxon>Liliopsida</taxon>
        <taxon>Poales</taxon>
        <taxon>Poaceae</taxon>
        <taxon>PACMAD clade</taxon>
        <taxon>Panicoideae</taxon>
        <taxon>Panicodae</taxon>
        <taxon>Paniceae</taxon>
        <taxon>Panicinae</taxon>
        <taxon>Panicum</taxon>
        <taxon>Panicum sect. Panicum</taxon>
    </lineage>
</organism>
<feature type="chain" id="PRO_5018180645" description="BURP domain-containing protein" evidence="1">
    <location>
        <begin position="17"/>
        <end position="217"/>
    </location>
</feature>
<name>A0A3L6T6I8_PANMI</name>
<evidence type="ECO:0008006" key="4">
    <source>
        <dbReference type="Google" id="ProtNLM"/>
    </source>
</evidence>
<proteinExistence type="predicted"/>
<evidence type="ECO:0000313" key="3">
    <source>
        <dbReference type="Proteomes" id="UP000275267"/>
    </source>
</evidence>
<comment type="caution">
    <text evidence="2">The sequence shown here is derived from an EMBL/GenBank/DDBJ whole genome shotgun (WGS) entry which is preliminary data.</text>
</comment>
<dbReference type="OrthoDB" id="1909293at2759"/>
<dbReference type="STRING" id="4540.A0A3L6T6I8"/>
<dbReference type="AlphaFoldDB" id="A0A3L6T6I8"/>
<feature type="signal peptide" evidence="1">
    <location>
        <begin position="1"/>
        <end position="16"/>
    </location>
</feature>
<reference evidence="3" key="1">
    <citation type="journal article" date="2019" name="Nat. Commun.">
        <title>The genome of broomcorn millet.</title>
        <authorList>
            <person name="Zou C."/>
            <person name="Miki D."/>
            <person name="Li D."/>
            <person name="Tang Q."/>
            <person name="Xiao L."/>
            <person name="Rajput S."/>
            <person name="Deng P."/>
            <person name="Jia W."/>
            <person name="Huang R."/>
            <person name="Zhang M."/>
            <person name="Sun Y."/>
            <person name="Hu J."/>
            <person name="Fu X."/>
            <person name="Schnable P.S."/>
            <person name="Li F."/>
            <person name="Zhang H."/>
            <person name="Feng B."/>
            <person name="Zhu X."/>
            <person name="Liu R."/>
            <person name="Schnable J.C."/>
            <person name="Zhu J.-K."/>
            <person name="Zhang H."/>
        </authorList>
    </citation>
    <scope>NUCLEOTIDE SEQUENCE [LARGE SCALE GENOMIC DNA]</scope>
</reference>
<gene>
    <name evidence="2" type="ORF">C2845_PM03G01130</name>
</gene>
<evidence type="ECO:0000256" key="1">
    <source>
        <dbReference type="SAM" id="SignalP"/>
    </source>
</evidence>
<accession>A0A3L6T6I8</accession>
<dbReference type="EMBL" id="PQIB02000002">
    <property type="protein sequence ID" value="RLN33804.1"/>
    <property type="molecule type" value="Genomic_DNA"/>
</dbReference>